<dbReference type="GO" id="GO:0000287">
    <property type="term" value="F:magnesium ion binding"/>
    <property type="evidence" value="ECO:0007669"/>
    <property type="project" value="TreeGrafter"/>
</dbReference>
<evidence type="ECO:0000313" key="2">
    <source>
        <dbReference type="Proteomes" id="UP000216311"/>
    </source>
</evidence>
<dbReference type="OrthoDB" id="3180855at2"/>
<reference evidence="1 2" key="1">
    <citation type="submission" date="2017-07" db="EMBL/GenBank/DDBJ databases">
        <title>Draft whole genome sequences of clinical Proprionibacteriaceae strains.</title>
        <authorList>
            <person name="Bernier A.-M."/>
            <person name="Bernard K."/>
            <person name="Domingo M.-C."/>
        </authorList>
    </citation>
    <scope>NUCLEOTIDE SEQUENCE [LARGE SCALE GENOMIC DNA]</scope>
    <source>
        <strain evidence="1 2">NML 130396</strain>
    </source>
</reference>
<evidence type="ECO:0008006" key="3">
    <source>
        <dbReference type="Google" id="ProtNLM"/>
    </source>
</evidence>
<protein>
    <recommendedName>
        <fullName evidence="3">HAD family phosphatase</fullName>
    </recommendedName>
</protein>
<dbReference type="Proteomes" id="UP000216311">
    <property type="component" value="Unassembled WGS sequence"/>
</dbReference>
<dbReference type="InterPro" id="IPR023214">
    <property type="entry name" value="HAD_sf"/>
</dbReference>
<dbReference type="Gene3D" id="3.40.50.1000">
    <property type="entry name" value="HAD superfamily/HAD-like"/>
    <property type="match status" value="1"/>
</dbReference>
<dbReference type="Pfam" id="PF08282">
    <property type="entry name" value="Hydrolase_3"/>
    <property type="match status" value="1"/>
</dbReference>
<dbReference type="GO" id="GO:0005829">
    <property type="term" value="C:cytosol"/>
    <property type="evidence" value="ECO:0007669"/>
    <property type="project" value="TreeGrafter"/>
</dbReference>
<sequence length="99" mass="10375">MRLVATDLDGTLLRSDLRIGPRTVRAIGRCRELGIPVVPVTARQPGPMLQVTGAAGFEEWAICANGAFAEHLGTGEVAYARTLAPVGHAALGRARGRDG</sequence>
<organism evidence="1 2">
    <name type="scientific">Enemella dayhoffiae</name>
    <dbReference type="NCBI Taxonomy" id="2016507"/>
    <lineage>
        <taxon>Bacteria</taxon>
        <taxon>Bacillati</taxon>
        <taxon>Actinomycetota</taxon>
        <taxon>Actinomycetes</taxon>
        <taxon>Propionibacteriales</taxon>
        <taxon>Propionibacteriaceae</taxon>
        <taxon>Enemella</taxon>
    </lineage>
</organism>
<dbReference type="InterPro" id="IPR036412">
    <property type="entry name" value="HAD-like_sf"/>
</dbReference>
<proteinExistence type="predicted"/>
<name>A0A255GVN5_9ACTN</name>
<comment type="caution">
    <text evidence="1">The sequence shown here is derived from an EMBL/GenBank/DDBJ whole genome shotgun (WGS) entry which is preliminary data.</text>
</comment>
<dbReference type="SUPFAM" id="SSF56784">
    <property type="entry name" value="HAD-like"/>
    <property type="match status" value="1"/>
</dbReference>
<dbReference type="PANTHER" id="PTHR10000">
    <property type="entry name" value="PHOSPHOSERINE PHOSPHATASE"/>
    <property type="match status" value="1"/>
</dbReference>
<gene>
    <name evidence="1" type="ORF">CGZ93_14285</name>
</gene>
<dbReference type="EMBL" id="NMVQ01000043">
    <property type="protein sequence ID" value="OYO18723.1"/>
    <property type="molecule type" value="Genomic_DNA"/>
</dbReference>
<dbReference type="AlphaFoldDB" id="A0A255GVN5"/>
<dbReference type="PANTHER" id="PTHR10000:SF8">
    <property type="entry name" value="HAD SUPERFAMILY HYDROLASE-LIKE, TYPE 3"/>
    <property type="match status" value="1"/>
</dbReference>
<dbReference type="GO" id="GO:0016791">
    <property type="term" value="F:phosphatase activity"/>
    <property type="evidence" value="ECO:0007669"/>
    <property type="project" value="TreeGrafter"/>
</dbReference>
<accession>A0A255GVN5</accession>
<evidence type="ECO:0000313" key="1">
    <source>
        <dbReference type="EMBL" id="OYO18723.1"/>
    </source>
</evidence>
<keyword evidence="2" id="KW-1185">Reference proteome</keyword>